<dbReference type="OrthoDB" id="291697at2"/>
<feature type="region of interest" description="Disordered" evidence="1">
    <location>
        <begin position="96"/>
        <end position="129"/>
    </location>
</feature>
<keyword evidence="2" id="KW-0378">Hydrolase</keyword>
<evidence type="ECO:0000256" key="1">
    <source>
        <dbReference type="SAM" id="MobiDB-lite"/>
    </source>
</evidence>
<sequence length="158" mass="16244">MSRTVFTTVLTLAFVAGCSSKPQLASIDGKVTLDGKPAGGVIVGFWPADPGAKLGTNNYGRVVTNAAGEFTLVADAVSGFTAGDYRISFSRILDAKDTPQPDAKPGEGGARETLSAAYLDPSTSNTSATVRLPATSLTFELKTAGMPPPPSLSKASYK</sequence>
<protein>
    <submittedName>
        <fullName evidence="2">Carboxypeptidase regulatory-like domain-containing protein</fullName>
    </submittedName>
</protein>
<keyword evidence="3" id="KW-1185">Reference proteome</keyword>
<keyword evidence="2" id="KW-0645">Protease</keyword>
<dbReference type="RefSeq" id="WP_149114121.1">
    <property type="nucleotide sequence ID" value="NZ_CP042425.1"/>
</dbReference>
<evidence type="ECO:0000313" key="2">
    <source>
        <dbReference type="EMBL" id="QEL19760.1"/>
    </source>
</evidence>
<dbReference type="Proteomes" id="UP000324974">
    <property type="component" value="Chromosome"/>
</dbReference>
<dbReference type="PROSITE" id="PS51257">
    <property type="entry name" value="PROKAR_LIPOPROTEIN"/>
    <property type="match status" value="1"/>
</dbReference>
<accession>A0A5C1ALD6</accession>
<proteinExistence type="predicted"/>
<name>A0A5C1ALD6_9BACT</name>
<dbReference type="KEGG" id="lrs:PX52LOC_06839"/>
<organism evidence="2 3">
    <name type="scientific">Limnoglobus roseus</name>
    <dbReference type="NCBI Taxonomy" id="2598579"/>
    <lineage>
        <taxon>Bacteria</taxon>
        <taxon>Pseudomonadati</taxon>
        <taxon>Planctomycetota</taxon>
        <taxon>Planctomycetia</taxon>
        <taxon>Gemmatales</taxon>
        <taxon>Gemmataceae</taxon>
        <taxon>Limnoglobus</taxon>
    </lineage>
</organism>
<keyword evidence="2" id="KW-0121">Carboxypeptidase</keyword>
<gene>
    <name evidence="2" type="ORF">PX52LOC_06839</name>
</gene>
<evidence type="ECO:0000313" key="3">
    <source>
        <dbReference type="Proteomes" id="UP000324974"/>
    </source>
</evidence>
<dbReference type="AlphaFoldDB" id="A0A5C1ALD6"/>
<dbReference type="EMBL" id="CP042425">
    <property type="protein sequence ID" value="QEL19760.1"/>
    <property type="molecule type" value="Genomic_DNA"/>
</dbReference>
<dbReference type="GO" id="GO:0004180">
    <property type="term" value="F:carboxypeptidase activity"/>
    <property type="evidence" value="ECO:0007669"/>
    <property type="project" value="UniProtKB-KW"/>
</dbReference>
<reference evidence="3" key="1">
    <citation type="submission" date="2019-08" db="EMBL/GenBank/DDBJ databases">
        <title>Limnoglobus roseus gen. nov., sp. nov., a novel freshwater planctomycete with a giant genome from the family Gemmataceae.</title>
        <authorList>
            <person name="Kulichevskaya I.S."/>
            <person name="Naumoff D.G."/>
            <person name="Miroshnikov K."/>
            <person name="Ivanova A."/>
            <person name="Philippov D.A."/>
            <person name="Hakobyan A."/>
            <person name="Rijpstra I.C."/>
            <person name="Sinninghe Damste J.S."/>
            <person name="Liesack W."/>
            <person name="Dedysh S.N."/>
        </authorList>
    </citation>
    <scope>NUCLEOTIDE SEQUENCE [LARGE SCALE GENOMIC DNA]</scope>
    <source>
        <strain evidence="3">PX52</strain>
    </source>
</reference>